<dbReference type="Gene3D" id="1.25.40.10">
    <property type="entry name" value="Tetratricopeptide repeat domain"/>
    <property type="match status" value="1"/>
</dbReference>
<proteinExistence type="predicted"/>
<dbReference type="Proteomes" id="UP000050816">
    <property type="component" value="Unassembled WGS sequence"/>
</dbReference>
<organism evidence="2 3">
    <name type="scientific">Limosilactobacillus ingluviei DSM 15946</name>
    <dbReference type="NCBI Taxonomy" id="1423760"/>
    <lineage>
        <taxon>Bacteria</taxon>
        <taxon>Bacillati</taxon>
        <taxon>Bacillota</taxon>
        <taxon>Bacilli</taxon>
        <taxon>Lactobacillales</taxon>
        <taxon>Lactobacillaceae</taxon>
        <taxon>Limosilactobacillus</taxon>
    </lineage>
</organism>
<name>A0A0R1UDY0_9LACO</name>
<dbReference type="SMART" id="SM00530">
    <property type="entry name" value="HTH_XRE"/>
    <property type="match status" value="1"/>
</dbReference>
<dbReference type="PROSITE" id="PS50943">
    <property type="entry name" value="HTH_CROC1"/>
    <property type="match status" value="1"/>
</dbReference>
<dbReference type="CDD" id="cd00093">
    <property type="entry name" value="HTH_XRE"/>
    <property type="match status" value="1"/>
</dbReference>
<evidence type="ECO:0000313" key="2">
    <source>
        <dbReference type="EMBL" id="KRL89418.1"/>
    </source>
</evidence>
<dbReference type="AlphaFoldDB" id="A0A0R1UDY0"/>
<dbReference type="GO" id="GO:0003677">
    <property type="term" value="F:DNA binding"/>
    <property type="evidence" value="ECO:0007669"/>
    <property type="project" value="InterPro"/>
</dbReference>
<sequence length="312" mass="35061">MDVAYFVAQRKAKGYSQAALAAGICTQSTLSKFETNYQIPSLPILRQLCARLDLTLDDLDDQQRQSKAAAQQLTQAEEALMVEDYPTVQKSLAHLTVEQLPTVALQMQYHYLNGLWLTLTNGNPTAALFSFTQILDQLDEAHTTQFTTLAYLGEGILYARQNELAQAEFFLTKVKQALSTALTTVVAPGLAQARLLTMMYYLAEDYYLRDDFAQSQHYVSLGLAWCRREHVTYFLPRLKFLRAQNLLAVGAAPQQVVAELVDARAFARLNDNQALILQTTALINHYQAMLQPFKQTEGGKDGTYQSPFRTRS</sequence>
<reference evidence="2 3" key="1">
    <citation type="journal article" date="2015" name="Genome Announc.">
        <title>Expanding the biotechnology potential of lactobacilli through comparative genomics of 213 strains and associated genera.</title>
        <authorList>
            <person name="Sun Z."/>
            <person name="Harris H.M."/>
            <person name="McCann A."/>
            <person name="Guo C."/>
            <person name="Argimon S."/>
            <person name="Zhang W."/>
            <person name="Yang X."/>
            <person name="Jeffery I.B."/>
            <person name="Cooney J.C."/>
            <person name="Kagawa T.F."/>
            <person name="Liu W."/>
            <person name="Song Y."/>
            <person name="Salvetti E."/>
            <person name="Wrobel A."/>
            <person name="Rasinkangas P."/>
            <person name="Parkhill J."/>
            <person name="Rea M.C."/>
            <person name="O'Sullivan O."/>
            <person name="Ritari J."/>
            <person name="Douillard F.P."/>
            <person name="Paul Ross R."/>
            <person name="Yang R."/>
            <person name="Briner A.E."/>
            <person name="Felis G.E."/>
            <person name="de Vos W.M."/>
            <person name="Barrangou R."/>
            <person name="Klaenhammer T.R."/>
            <person name="Caufield P.W."/>
            <person name="Cui Y."/>
            <person name="Zhang H."/>
            <person name="O'Toole P.W."/>
        </authorList>
    </citation>
    <scope>NUCLEOTIDE SEQUENCE [LARGE SCALE GENOMIC DNA]</scope>
    <source>
        <strain evidence="2 3">DSM 15946</strain>
    </source>
</reference>
<dbReference type="Pfam" id="PF01381">
    <property type="entry name" value="HTH_3"/>
    <property type="match status" value="1"/>
</dbReference>
<protein>
    <recommendedName>
        <fullName evidence="1">HTH cro/C1-type domain-containing protein</fullName>
    </recommendedName>
</protein>
<gene>
    <name evidence="2" type="ORF">FC43_GL001753</name>
</gene>
<dbReference type="SUPFAM" id="SSF47413">
    <property type="entry name" value="lambda repressor-like DNA-binding domains"/>
    <property type="match status" value="1"/>
</dbReference>
<accession>A0A0R1UDY0</accession>
<dbReference type="PATRIC" id="fig|1423760.3.peg.1828"/>
<evidence type="ECO:0000313" key="3">
    <source>
        <dbReference type="Proteomes" id="UP000050816"/>
    </source>
</evidence>
<dbReference type="InterPro" id="IPR001387">
    <property type="entry name" value="Cro/C1-type_HTH"/>
</dbReference>
<feature type="domain" description="HTH cro/C1-type" evidence="1">
    <location>
        <begin position="10"/>
        <end position="59"/>
    </location>
</feature>
<evidence type="ECO:0000259" key="1">
    <source>
        <dbReference type="PROSITE" id="PS50943"/>
    </source>
</evidence>
<dbReference type="RefSeq" id="WP_056954996.1">
    <property type="nucleotide sequence ID" value="NZ_AZFK01000047.1"/>
</dbReference>
<dbReference type="EMBL" id="AZFK01000047">
    <property type="protein sequence ID" value="KRL89418.1"/>
    <property type="molecule type" value="Genomic_DNA"/>
</dbReference>
<dbReference type="InterPro" id="IPR010982">
    <property type="entry name" value="Lambda_DNA-bd_dom_sf"/>
</dbReference>
<comment type="caution">
    <text evidence="2">The sequence shown here is derived from an EMBL/GenBank/DDBJ whole genome shotgun (WGS) entry which is preliminary data.</text>
</comment>
<dbReference type="InterPro" id="IPR011990">
    <property type="entry name" value="TPR-like_helical_dom_sf"/>
</dbReference>